<keyword evidence="2" id="KW-0472">Membrane</keyword>
<sequence length="61" mass="7154">MIGVLFLFWFEITKEDNNQYVLITGLAFLIIGIYQLAKKLSSKRAEDYKEPLVRTKKDSEK</sequence>
<protein>
    <submittedName>
        <fullName evidence="3">Uncharacterized protein</fullName>
    </submittedName>
</protein>
<proteinExistence type="predicted"/>
<keyword evidence="6" id="KW-1185">Reference proteome</keyword>
<dbReference type="EMBL" id="BQKA01000017">
    <property type="protein sequence ID" value="GJM49964.1"/>
    <property type="molecule type" value="Genomic_DNA"/>
</dbReference>
<evidence type="ECO:0000313" key="6">
    <source>
        <dbReference type="Proteomes" id="UP001208692"/>
    </source>
</evidence>
<name>A0AAV5ARK8_9FLAO</name>
<organism evidence="3 5">
    <name type="scientific">Capnocytophaga catalasegens</name>
    <dbReference type="NCBI Taxonomy" id="1004260"/>
    <lineage>
        <taxon>Bacteria</taxon>
        <taxon>Pseudomonadati</taxon>
        <taxon>Bacteroidota</taxon>
        <taxon>Flavobacteriia</taxon>
        <taxon>Flavobacteriales</taxon>
        <taxon>Flavobacteriaceae</taxon>
        <taxon>Capnocytophaga</taxon>
    </lineage>
</organism>
<keyword evidence="2" id="KW-0812">Transmembrane</keyword>
<evidence type="ECO:0000313" key="3">
    <source>
        <dbReference type="EMBL" id="GJM49964.1"/>
    </source>
</evidence>
<accession>A0AAV5ARK8</accession>
<reference evidence="3 6" key="1">
    <citation type="submission" date="2021-11" db="EMBL/GenBank/DDBJ databases">
        <title>Draft genome sequence of Capnocytophaga sp. strain KC07075 isolated from cat oral cavity.</title>
        <authorList>
            <person name="Suzuki M."/>
            <person name="Imaoka K."/>
            <person name="Kimura M."/>
            <person name="Morikawa S."/>
            <person name="Maeda K."/>
        </authorList>
    </citation>
    <scope>NUCLEOTIDE SEQUENCE</scope>
    <source>
        <strain evidence="3">KC07075</strain>
        <strain evidence="4 6">KC07079</strain>
    </source>
</reference>
<keyword evidence="2" id="KW-1133">Transmembrane helix</keyword>
<feature type="compositionally biased region" description="Basic and acidic residues" evidence="1">
    <location>
        <begin position="43"/>
        <end position="61"/>
    </location>
</feature>
<feature type="region of interest" description="Disordered" evidence="1">
    <location>
        <begin position="42"/>
        <end position="61"/>
    </location>
</feature>
<dbReference type="Proteomes" id="UP001207736">
    <property type="component" value="Unassembled WGS sequence"/>
</dbReference>
<comment type="caution">
    <text evidence="3">The sequence shown here is derived from an EMBL/GenBank/DDBJ whole genome shotgun (WGS) entry which is preliminary data.</text>
</comment>
<dbReference type="AlphaFoldDB" id="A0AAV5ARK8"/>
<evidence type="ECO:0000256" key="2">
    <source>
        <dbReference type="SAM" id="Phobius"/>
    </source>
</evidence>
<evidence type="ECO:0000313" key="5">
    <source>
        <dbReference type="Proteomes" id="UP001207736"/>
    </source>
</evidence>
<dbReference type="EMBL" id="BQKB01000062">
    <property type="protein sequence ID" value="GJM54144.1"/>
    <property type="molecule type" value="Genomic_DNA"/>
</dbReference>
<evidence type="ECO:0000313" key="4">
    <source>
        <dbReference type="EMBL" id="GJM54144.1"/>
    </source>
</evidence>
<evidence type="ECO:0000256" key="1">
    <source>
        <dbReference type="SAM" id="MobiDB-lite"/>
    </source>
</evidence>
<dbReference type="Proteomes" id="UP001208692">
    <property type="component" value="Unassembled WGS sequence"/>
</dbReference>
<feature type="transmembrane region" description="Helical" evidence="2">
    <location>
        <begin position="20"/>
        <end position="37"/>
    </location>
</feature>
<gene>
    <name evidence="3" type="ORF">RCZ15_09390</name>
    <name evidence="4" type="ORF">RCZ16_24600</name>
</gene>